<gene>
    <name evidence="2" type="ORF">FHR70_003760</name>
</gene>
<comment type="caution">
    <text evidence="2">The sequence shown here is derived from an EMBL/GenBank/DDBJ whole genome shotgun (WGS) entry which is preliminary data.</text>
</comment>
<proteinExistence type="predicted"/>
<dbReference type="Proteomes" id="UP000532010">
    <property type="component" value="Unassembled WGS sequence"/>
</dbReference>
<keyword evidence="3" id="KW-1185">Reference proteome</keyword>
<evidence type="ECO:0000313" key="3">
    <source>
        <dbReference type="Proteomes" id="UP000532010"/>
    </source>
</evidence>
<reference evidence="2 3" key="1">
    <citation type="submission" date="2020-08" db="EMBL/GenBank/DDBJ databases">
        <title>The Agave Microbiome: Exploring the role of microbial communities in plant adaptations to desert environments.</title>
        <authorList>
            <person name="Partida-Martinez L.P."/>
        </authorList>
    </citation>
    <scope>NUCLEOTIDE SEQUENCE [LARGE SCALE GENOMIC DNA]</scope>
    <source>
        <strain evidence="2 3">AT3.9</strain>
    </source>
</reference>
<protein>
    <submittedName>
        <fullName evidence="2">Uncharacterized protein</fullName>
    </submittedName>
</protein>
<feature type="region of interest" description="Disordered" evidence="1">
    <location>
        <begin position="42"/>
        <end position="61"/>
    </location>
</feature>
<organism evidence="2 3">
    <name type="scientific">Microvirga lupini</name>
    <dbReference type="NCBI Taxonomy" id="420324"/>
    <lineage>
        <taxon>Bacteria</taxon>
        <taxon>Pseudomonadati</taxon>
        <taxon>Pseudomonadota</taxon>
        <taxon>Alphaproteobacteria</taxon>
        <taxon>Hyphomicrobiales</taxon>
        <taxon>Methylobacteriaceae</taxon>
        <taxon>Microvirga</taxon>
    </lineage>
</organism>
<accession>A0A7W4YYU2</accession>
<evidence type="ECO:0000256" key="1">
    <source>
        <dbReference type="SAM" id="MobiDB-lite"/>
    </source>
</evidence>
<evidence type="ECO:0000313" key="2">
    <source>
        <dbReference type="EMBL" id="MBB3020674.1"/>
    </source>
</evidence>
<dbReference type="EMBL" id="JACHWB010000005">
    <property type="protein sequence ID" value="MBB3020674.1"/>
    <property type="molecule type" value="Genomic_DNA"/>
</dbReference>
<dbReference type="AlphaFoldDB" id="A0A7W4YYU2"/>
<dbReference type="RefSeq" id="WP_183452887.1">
    <property type="nucleotide sequence ID" value="NZ_JACHWB010000005.1"/>
</dbReference>
<sequence length="61" mass="7158">MKKASEYRQHAEECWQMANGALNEEQRAQLLEMAQTWENLAREREAKAREQPARSVPKEAE</sequence>
<name>A0A7W4YYU2_9HYPH</name>